<sequence length="663" mass="72478">MKKNILISFLFLFVVLCMKAQPISMTIDNQTPGGLSSKINYGDQQTVEKLKVTGFINADDIVFLRVLNTNRALVDLDLSGTRIVAGGGTYGDDPKYKTTDDVLGENMWGDFGYFRKLSLPSVKEYTYWSTFGSTTGKCTLEVDTLIVNGSITEFDMSWLGQSLISNASRYKSIATNLYLPEGLKRLLLQDLQTGSRYPIGKGGRKLEFVTFPSTMEAVETDAISDVNMIVVSYIKEPQNVRNETTNPKYPLTKWKGTIYVPKGTVDKYKESCFGHMTIKEMLDVDSISIDAEMMYLHVGEITNLAATIYPDEAYDKAYSWRSEDENIATVDENGTVTAKAYGRTKIIAEANNGVKDSCDIIVYDKTTGVVMDEKVEINIGENVQLIAKTLPLETSDSFVVWSSNDESVASVDENGVVCGYKQGHCVITATSINGGYTANCTVNVLQPITDIQLDKHEVTVKTGNSVQLKATILPDNADNEQVVWTSDNEDIATVSTDGIVIAKKAGVAMIMCKSEENEGINDVCQVTVIQPVTGIILDKNDVVLSKLGEVVKLIPTIQPEDASNKEVRWSSSKENVCTVSDNGTIVALDDGVSIVIATTVDGGFVAVCTVNVTTLSGIENINISDNEQVDGFYTIDGLRLIKPQKGLNIVKFKNGAIKKILVK</sequence>
<feature type="signal peptide" evidence="1">
    <location>
        <begin position="1"/>
        <end position="20"/>
    </location>
</feature>
<accession>A0ABX2AS05</accession>
<dbReference type="PANTHER" id="PTHR23019:SF0">
    <property type="entry name" value="NUCLEAR PORE MEMBRANE GLYCOPROTEIN 210"/>
    <property type="match status" value="1"/>
</dbReference>
<gene>
    <name evidence="3" type="ORF">HPS55_04050</name>
</gene>
<keyword evidence="4" id="KW-1185">Reference proteome</keyword>
<dbReference type="PANTHER" id="PTHR23019">
    <property type="entry name" value="NUCLEAR PORE MEMBRANE GLYCOPROTEIN GP210-RELATED"/>
    <property type="match status" value="1"/>
</dbReference>
<dbReference type="RefSeq" id="WP_172176028.1">
    <property type="nucleotide sequence ID" value="NZ_CASGIA010000004.1"/>
</dbReference>
<dbReference type="EMBL" id="JABKKE010000005">
    <property type="protein sequence ID" value="NPE13507.1"/>
    <property type="molecule type" value="Genomic_DNA"/>
</dbReference>
<dbReference type="Proteomes" id="UP001193734">
    <property type="component" value="Unassembled WGS sequence"/>
</dbReference>
<dbReference type="SUPFAM" id="SSF49373">
    <property type="entry name" value="Invasin/intimin cell-adhesion fragments"/>
    <property type="match status" value="4"/>
</dbReference>
<evidence type="ECO:0000313" key="3">
    <source>
        <dbReference type="EMBL" id="NPE13507.1"/>
    </source>
</evidence>
<feature type="domain" description="BIG2" evidence="2">
    <location>
        <begin position="364"/>
        <end position="441"/>
    </location>
</feature>
<organism evidence="3 4">
    <name type="scientific">Xylanibacter rodentium</name>
    <dbReference type="NCBI Taxonomy" id="2736289"/>
    <lineage>
        <taxon>Bacteria</taxon>
        <taxon>Pseudomonadati</taxon>
        <taxon>Bacteroidota</taxon>
        <taxon>Bacteroidia</taxon>
        <taxon>Bacteroidales</taxon>
        <taxon>Prevotellaceae</taxon>
        <taxon>Xylanibacter</taxon>
    </lineage>
</organism>
<dbReference type="InterPro" id="IPR032675">
    <property type="entry name" value="LRR_dom_sf"/>
</dbReference>
<keyword evidence="1" id="KW-0732">Signal</keyword>
<dbReference type="InterPro" id="IPR008964">
    <property type="entry name" value="Invasin/intimin_cell_adhesion"/>
</dbReference>
<dbReference type="Gene3D" id="2.60.40.1080">
    <property type="match status" value="4"/>
</dbReference>
<dbReference type="InterPro" id="IPR045197">
    <property type="entry name" value="NUP210-like"/>
</dbReference>
<evidence type="ECO:0000313" key="4">
    <source>
        <dbReference type="Proteomes" id="UP001193734"/>
    </source>
</evidence>
<feature type="domain" description="BIG2" evidence="2">
    <location>
        <begin position="531"/>
        <end position="609"/>
    </location>
</feature>
<protein>
    <recommendedName>
        <fullName evidence="2">BIG2 domain-containing protein</fullName>
    </recommendedName>
</protein>
<feature type="chain" id="PRO_5045854263" description="BIG2 domain-containing protein" evidence="1">
    <location>
        <begin position="21"/>
        <end position="663"/>
    </location>
</feature>
<evidence type="ECO:0000259" key="2">
    <source>
        <dbReference type="SMART" id="SM00635"/>
    </source>
</evidence>
<reference evidence="3 4" key="1">
    <citation type="submission" date="2020-05" db="EMBL/GenBank/DDBJ databases">
        <title>Distinct polysaccharide utilization as determinants for interspecies competition between intestinal Prevotella spp.</title>
        <authorList>
            <person name="Galvez E.J.C."/>
            <person name="Iljazovic A."/>
            <person name="Strowig T."/>
        </authorList>
    </citation>
    <scope>NUCLEOTIDE SEQUENCE [LARGE SCALE GENOMIC DNA]</scope>
    <source>
        <strain evidence="3 4">PROD</strain>
    </source>
</reference>
<feature type="domain" description="BIG2" evidence="2">
    <location>
        <begin position="283"/>
        <end position="359"/>
    </location>
</feature>
<name>A0ABX2AS05_9BACT</name>
<dbReference type="SMART" id="SM00635">
    <property type="entry name" value="BID_2"/>
    <property type="match status" value="4"/>
</dbReference>
<dbReference type="InterPro" id="IPR003343">
    <property type="entry name" value="Big_2"/>
</dbReference>
<comment type="caution">
    <text evidence="3">The sequence shown here is derived from an EMBL/GenBank/DDBJ whole genome shotgun (WGS) entry which is preliminary data.</text>
</comment>
<dbReference type="Pfam" id="PF02368">
    <property type="entry name" value="Big_2"/>
    <property type="match status" value="4"/>
</dbReference>
<dbReference type="GeneID" id="82156932"/>
<feature type="domain" description="BIG2" evidence="2">
    <location>
        <begin position="447"/>
        <end position="524"/>
    </location>
</feature>
<dbReference type="Gene3D" id="3.80.10.10">
    <property type="entry name" value="Ribonuclease Inhibitor"/>
    <property type="match status" value="2"/>
</dbReference>
<evidence type="ECO:0000256" key="1">
    <source>
        <dbReference type="SAM" id="SignalP"/>
    </source>
</evidence>
<proteinExistence type="predicted"/>